<accession>A0ABQ7I237</accession>
<keyword evidence="5" id="KW-1185">Reference proteome</keyword>
<evidence type="ECO:0000313" key="4">
    <source>
        <dbReference type="EMBL" id="KAF7684439.1"/>
    </source>
</evidence>
<organism evidence="4 5">
    <name type="scientific">Astathelohania contejeani</name>
    <dbReference type="NCBI Taxonomy" id="164912"/>
    <lineage>
        <taxon>Eukaryota</taxon>
        <taxon>Fungi</taxon>
        <taxon>Fungi incertae sedis</taxon>
        <taxon>Microsporidia</taxon>
        <taxon>Astathelohaniidae</taxon>
        <taxon>Astathelohania</taxon>
    </lineage>
</organism>
<feature type="compositionally biased region" description="Basic and acidic residues" evidence="2">
    <location>
        <begin position="268"/>
        <end position="285"/>
    </location>
</feature>
<gene>
    <name evidence="4" type="ORF">TCON_0358</name>
</gene>
<reference evidence="4 5" key="1">
    <citation type="submission" date="2019-01" db="EMBL/GenBank/DDBJ databases">
        <title>Genomes sequencing and comparative genomics of infectious freshwater microsporidia, Cucumispora dikerogammari and Thelohania contejeani.</title>
        <authorList>
            <person name="Cormier A."/>
            <person name="Giraud I."/>
            <person name="Wattier R."/>
            <person name="Teixeira M."/>
            <person name="Grandjean F."/>
            <person name="Rigaud T."/>
            <person name="Cordaux R."/>
        </authorList>
    </citation>
    <scope>NUCLEOTIDE SEQUENCE [LARGE SCALE GENOMIC DNA]</scope>
    <source>
        <strain evidence="4">T1</strain>
        <tissue evidence="4">Spores</tissue>
    </source>
</reference>
<keyword evidence="1" id="KW-0175">Coiled coil</keyword>
<evidence type="ECO:0000256" key="1">
    <source>
        <dbReference type="SAM" id="Coils"/>
    </source>
</evidence>
<dbReference type="EMBL" id="SBIQ01000013">
    <property type="protein sequence ID" value="KAF7684439.1"/>
    <property type="molecule type" value="Genomic_DNA"/>
</dbReference>
<keyword evidence="3" id="KW-0732">Signal</keyword>
<evidence type="ECO:0000313" key="5">
    <source>
        <dbReference type="Proteomes" id="UP001516464"/>
    </source>
</evidence>
<feature type="coiled-coil region" evidence="1">
    <location>
        <begin position="77"/>
        <end position="140"/>
    </location>
</feature>
<protein>
    <submittedName>
        <fullName evidence="4">Uncharacterized protein</fullName>
    </submittedName>
</protein>
<evidence type="ECO:0000256" key="2">
    <source>
        <dbReference type="SAM" id="MobiDB-lite"/>
    </source>
</evidence>
<feature type="region of interest" description="Disordered" evidence="2">
    <location>
        <begin position="243"/>
        <end position="328"/>
    </location>
</feature>
<feature type="signal peptide" evidence="3">
    <location>
        <begin position="1"/>
        <end position="21"/>
    </location>
</feature>
<proteinExistence type="predicted"/>
<sequence>MDRRKRMPIIILIYFIVQALATDSHDQHRYLRGEGSHSGDVGKNQVVFLKDARHHGDGRTYVGRDSGPNILPNVMSLEEIHNDLNKAVREMHDANIAKNLAKQRALELRAAIEEEQARKKAEEAAALKALDEQASQEQAKPIEASGKEAIPVATFTDESNIMKHHNQMLKARIKGIQATENMLINSQKTVSKLDDITDQLNSTSLLEDDPELYKKFIDSGGVDKYRFKIPVLGKRGTFYFPNDGGGEGHSMEEEGNPNKNYSTGNGDQHSHFTDHGEYGDQDEKYYPNSPVNYPSQPIDYPILNDDYRQPNNSNNGGAPLGTSFQIRN</sequence>
<evidence type="ECO:0000256" key="3">
    <source>
        <dbReference type="SAM" id="SignalP"/>
    </source>
</evidence>
<feature type="compositionally biased region" description="Polar residues" evidence="2">
    <location>
        <begin position="257"/>
        <end position="267"/>
    </location>
</feature>
<feature type="chain" id="PRO_5046892219" evidence="3">
    <location>
        <begin position="22"/>
        <end position="328"/>
    </location>
</feature>
<feature type="compositionally biased region" description="Polar residues" evidence="2">
    <location>
        <begin position="309"/>
        <end position="328"/>
    </location>
</feature>
<comment type="caution">
    <text evidence="4">The sequence shown here is derived from an EMBL/GenBank/DDBJ whole genome shotgun (WGS) entry which is preliminary data.</text>
</comment>
<dbReference type="Proteomes" id="UP001516464">
    <property type="component" value="Unassembled WGS sequence"/>
</dbReference>
<name>A0ABQ7I237_9MICR</name>